<dbReference type="PROSITE" id="PS51257">
    <property type="entry name" value="PROKAR_LIPOPROTEIN"/>
    <property type="match status" value="1"/>
</dbReference>
<dbReference type="Pfam" id="PF07161">
    <property type="entry name" value="LppX_LprAFG"/>
    <property type="match status" value="1"/>
</dbReference>
<sequence length="237" mass="24047">MRTTTWTAVAGFVLTAPWLLSGCSGDDAAPTGSPLDVLAAAATELDSTSGAHLTLTSTDFPSGAAGVMGAEGDVVTETGGGAGFEGDLTVNFAGAAVPVPVRSLDGTVWAQIPLTQGWSVIDPAEYGAPDPSGLLSRESGVAALLNATEDVEAGSSVRGGKNNAEVLTPYTGTISGDVMQRVLPTSAGDEFDVTFRITSAGTLAEAEMTGVFYPDTPEMTYTLVVSDLGLERVIEAP</sequence>
<proteinExistence type="inferred from homology"/>
<protein>
    <submittedName>
        <fullName evidence="4">LppX_LprAFG lipoprotein</fullName>
    </submittedName>
</protein>
<name>A0ABW1QUL7_9ACTN</name>
<organism evidence="4 5">
    <name type="scientific">Nocardioides yefusunii</name>
    <dbReference type="NCBI Taxonomy" id="2500546"/>
    <lineage>
        <taxon>Bacteria</taxon>
        <taxon>Bacillati</taxon>
        <taxon>Actinomycetota</taxon>
        <taxon>Actinomycetes</taxon>
        <taxon>Propionibacteriales</taxon>
        <taxon>Nocardioidaceae</taxon>
        <taxon>Nocardioides</taxon>
    </lineage>
</organism>
<comment type="caution">
    <text evidence="4">The sequence shown here is derived from an EMBL/GenBank/DDBJ whole genome shotgun (WGS) entry which is preliminary data.</text>
</comment>
<dbReference type="InterPro" id="IPR029046">
    <property type="entry name" value="LolA/LolB/LppX"/>
</dbReference>
<dbReference type="Proteomes" id="UP001596098">
    <property type="component" value="Unassembled WGS sequence"/>
</dbReference>
<dbReference type="Gene3D" id="2.50.20.20">
    <property type="match status" value="1"/>
</dbReference>
<evidence type="ECO:0000313" key="4">
    <source>
        <dbReference type="EMBL" id="MFC6153206.1"/>
    </source>
</evidence>
<keyword evidence="4" id="KW-0449">Lipoprotein</keyword>
<keyword evidence="3" id="KW-1003">Cell membrane</keyword>
<dbReference type="RefSeq" id="WP_128221066.1">
    <property type="nucleotide sequence ID" value="NZ_CP034929.1"/>
</dbReference>
<keyword evidence="5" id="KW-1185">Reference proteome</keyword>
<gene>
    <name evidence="4" type="ORF">ACFPWU_05945</name>
</gene>
<evidence type="ECO:0000256" key="1">
    <source>
        <dbReference type="ARBA" id="ARBA00004196"/>
    </source>
</evidence>
<evidence type="ECO:0000313" key="5">
    <source>
        <dbReference type="Proteomes" id="UP001596098"/>
    </source>
</evidence>
<keyword evidence="3" id="KW-0472">Membrane</keyword>
<comment type="similarity">
    <text evidence="2">Belongs to the LppX/LprAFG lipoprotein family.</text>
</comment>
<dbReference type="EMBL" id="JBHSQI010000003">
    <property type="protein sequence ID" value="MFC6153206.1"/>
    <property type="molecule type" value="Genomic_DNA"/>
</dbReference>
<evidence type="ECO:0000256" key="3">
    <source>
        <dbReference type="ARBA" id="ARBA00022475"/>
    </source>
</evidence>
<reference evidence="5" key="1">
    <citation type="journal article" date="2019" name="Int. J. Syst. Evol. Microbiol.">
        <title>The Global Catalogue of Microorganisms (GCM) 10K type strain sequencing project: providing services to taxonomists for standard genome sequencing and annotation.</title>
        <authorList>
            <consortium name="The Broad Institute Genomics Platform"/>
            <consortium name="The Broad Institute Genome Sequencing Center for Infectious Disease"/>
            <person name="Wu L."/>
            <person name="Ma J."/>
        </authorList>
    </citation>
    <scope>NUCLEOTIDE SEQUENCE [LARGE SCALE GENOMIC DNA]</scope>
    <source>
        <strain evidence="5">DFY28</strain>
    </source>
</reference>
<dbReference type="InterPro" id="IPR009830">
    <property type="entry name" value="LppX/LprAFG"/>
</dbReference>
<comment type="subcellular location">
    <subcellularLocation>
        <location evidence="1">Cell envelope</location>
    </subcellularLocation>
</comment>
<dbReference type="SUPFAM" id="SSF89392">
    <property type="entry name" value="Prokaryotic lipoproteins and lipoprotein localization factors"/>
    <property type="match status" value="1"/>
</dbReference>
<dbReference type="CDD" id="cd16334">
    <property type="entry name" value="LppX-like"/>
    <property type="match status" value="1"/>
</dbReference>
<accession>A0ABW1QUL7</accession>
<evidence type="ECO:0000256" key="2">
    <source>
        <dbReference type="ARBA" id="ARBA00009194"/>
    </source>
</evidence>